<evidence type="ECO:0000313" key="5">
    <source>
        <dbReference type="Proteomes" id="UP000017836"/>
    </source>
</evidence>
<feature type="compositionally biased region" description="Acidic residues" evidence="3">
    <location>
        <begin position="369"/>
        <end position="383"/>
    </location>
</feature>
<sequence>MAPNPISNNSNNTPIVSNTHFSLSNGSLCFNGVTLLSEVPDSVTLRSFFSVCTPLSKDTPVSLLESVESKAHCGAFLGFEASETSDTFTNPLGKFINRRFLSIFRFKTWWSTMWIGNNGSDLQKETQLVLFEIPERKRYCLVLPLIEENFRFSLQPGHEGKVVLWGESGSTMVQTSSFMACVYLHIGINPFDLMREAFSAMRVHLGSFKLLSEKKLPNIIDRFGWCTWDAFYLTVEPVGVWHGVKEFFDGGLPLRFLIIDDGWQSVNTDKDNPLKDAENLVLLGSQMQCRLYRLKENDKFGKYKKGNMLRPDAPAFDEKRMKEKIEEAIEMEKERKRKEKWGDWAWIWKLGRRREKKELSSGEVMNGLEGEEEKGEGGDGEEREGEIGLKAFLEDLRERYTEIDDVYVWHALCGAWGGVRPGTTHLKSEITPAVVSPGLDETMHDLAVVKVVEGGIGLVDPSHAEDFYDSMHSYLSKSGITGVKVDVIHTLEYVAEEYGGRVQLAKAYYDGLSKSLEKNFSGGGLIASMEQCNDFFYLGTRQISMGRVGDDFWFEDPNGDPMGVYWLQGVHMVHCSYNSLWMGQFIQPDWDMFQSDHVCARFHGASRSICGGPIYVSDKIGGHDFELLRKLVLPDGTILRCIHYALPTRDCLFENPLFDGKTALKIWNLNKCGGVIGAFNCQGAGWCPKEHKSKAYPQCYKAIASSISSDDIEWEQRPETFHMRESDEFAVYHCEEDELQIVSSKSSIGFTLKESTFEIFTMAPVQKLGSSTKFAAIGLTNMFNSGGAIEELKCETDDEGSGVRIGIKGAGRFTAYSSERPKGCILNGKEREFVWDSESGRLWFEVPWIGGASSTAIVQF</sequence>
<dbReference type="OrthoDB" id="1531571at2759"/>
<dbReference type="InterPro" id="IPR017853">
    <property type="entry name" value="GH"/>
</dbReference>
<proteinExistence type="inferred from homology"/>
<dbReference type="SUPFAM" id="SSF51445">
    <property type="entry name" value="(Trans)glycosidases"/>
    <property type="match status" value="1"/>
</dbReference>
<organism evidence="4 5">
    <name type="scientific">Amborella trichopoda</name>
    <dbReference type="NCBI Taxonomy" id="13333"/>
    <lineage>
        <taxon>Eukaryota</taxon>
        <taxon>Viridiplantae</taxon>
        <taxon>Streptophyta</taxon>
        <taxon>Embryophyta</taxon>
        <taxon>Tracheophyta</taxon>
        <taxon>Spermatophyta</taxon>
        <taxon>Magnoliopsida</taxon>
        <taxon>Amborellales</taxon>
        <taxon>Amborellaceae</taxon>
        <taxon>Amborella</taxon>
    </lineage>
</organism>
<evidence type="ECO:0000256" key="1">
    <source>
        <dbReference type="ARBA" id="ARBA00007240"/>
    </source>
</evidence>
<name>W1NZV1_AMBTC</name>
<dbReference type="Gramene" id="ERN03132">
    <property type="protein sequence ID" value="ERN03132"/>
    <property type="gene ID" value="AMTR_s00003p00091000"/>
</dbReference>
<evidence type="ECO:0000313" key="4">
    <source>
        <dbReference type="EMBL" id="ERN03132.1"/>
    </source>
</evidence>
<dbReference type="STRING" id="13333.W1NZV1"/>
<protein>
    <recommendedName>
        <fullName evidence="6">Galactinol--sucrose galactosyltransferase</fullName>
    </recommendedName>
</protein>
<gene>
    <name evidence="4" type="ORF">AMTR_s00003p00091000</name>
</gene>
<dbReference type="eggNOG" id="ENOG502SJ47">
    <property type="taxonomic scope" value="Eukaryota"/>
</dbReference>
<dbReference type="OMA" id="WSTMWIG"/>
<feature type="region of interest" description="Disordered" evidence="3">
    <location>
        <begin position="359"/>
        <end position="383"/>
    </location>
</feature>
<dbReference type="EMBL" id="KI394358">
    <property type="protein sequence ID" value="ERN03132.1"/>
    <property type="molecule type" value="Genomic_DNA"/>
</dbReference>
<dbReference type="Proteomes" id="UP000017836">
    <property type="component" value="Unassembled WGS sequence"/>
</dbReference>
<evidence type="ECO:0000256" key="3">
    <source>
        <dbReference type="SAM" id="MobiDB-lite"/>
    </source>
</evidence>
<dbReference type="PANTHER" id="PTHR31268">
    <property type="match status" value="1"/>
</dbReference>
<dbReference type="HOGENOM" id="CLU_007066_0_0_1"/>
<dbReference type="KEGG" id="atr:18431268"/>
<comment type="similarity">
    <text evidence="1">Belongs to the glycosyl hydrolases 36 family.</text>
</comment>
<dbReference type="InterPro" id="IPR008811">
    <property type="entry name" value="Glycosyl_hydrolases_36"/>
</dbReference>
<dbReference type="AlphaFoldDB" id="W1NZV1"/>
<evidence type="ECO:0008006" key="6">
    <source>
        <dbReference type="Google" id="ProtNLM"/>
    </source>
</evidence>
<dbReference type="Pfam" id="PF05691">
    <property type="entry name" value="Raffinose_syn"/>
    <property type="match status" value="1"/>
</dbReference>
<dbReference type="PANTHER" id="PTHR31268:SF8">
    <property type="entry name" value="GALACTINOL--SUCROSE GALACTOSYLTRANSFERASE 4-RELATED"/>
    <property type="match status" value="1"/>
</dbReference>
<accession>W1NZV1</accession>
<evidence type="ECO:0000256" key="2">
    <source>
        <dbReference type="ARBA" id="ARBA00023277"/>
    </source>
</evidence>
<keyword evidence="5" id="KW-1185">Reference proteome</keyword>
<keyword evidence="2" id="KW-0119">Carbohydrate metabolism</keyword>
<reference evidence="5" key="1">
    <citation type="journal article" date="2013" name="Science">
        <title>The Amborella genome and the evolution of flowering plants.</title>
        <authorList>
            <consortium name="Amborella Genome Project"/>
        </authorList>
    </citation>
    <scope>NUCLEOTIDE SEQUENCE [LARGE SCALE GENOMIC DNA]</scope>
</reference>